<evidence type="ECO:0000256" key="5">
    <source>
        <dbReference type="SAM" id="Phobius"/>
    </source>
</evidence>
<feature type="transmembrane region" description="Helical" evidence="5">
    <location>
        <begin position="162"/>
        <end position="183"/>
    </location>
</feature>
<proteinExistence type="predicted"/>
<evidence type="ECO:0000256" key="4">
    <source>
        <dbReference type="ARBA" id="ARBA00023136"/>
    </source>
</evidence>
<keyword evidence="3 5" id="KW-1133">Transmembrane helix</keyword>
<dbReference type="PANTHER" id="PTHR20855:SF3">
    <property type="entry name" value="LD03007P"/>
    <property type="match status" value="1"/>
</dbReference>
<feature type="transmembrane region" description="Helical" evidence="5">
    <location>
        <begin position="21"/>
        <end position="40"/>
    </location>
</feature>
<comment type="subcellular location">
    <subcellularLocation>
        <location evidence="1">Membrane</location>
        <topology evidence="1">Multi-pass membrane protein</topology>
    </subcellularLocation>
</comment>
<organism evidence="6 7">
    <name type="scientific">Wenxinia marina DSM 24838</name>
    <dbReference type="NCBI Taxonomy" id="1123501"/>
    <lineage>
        <taxon>Bacteria</taxon>
        <taxon>Pseudomonadati</taxon>
        <taxon>Pseudomonadota</taxon>
        <taxon>Alphaproteobacteria</taxon>
        <taxon>Rhodobacterales</taxon>
        <taxon>Roseobacteraceae</taxon>
        <taxon>Wenxinia</taxon>
    </lineage>
</organism>
<sequence length="214" mass="22728">MMQTPGYIYPDYTRDERIADALVHVLGIALGTAGTATLLSRLSLTPEARLALTVYGAAITLSFVASALYHFPPVPAARPLFRRLDHAAIFLKIAGTVTPLAVLAGTTLAHATLWAAWTAALAGALVKLFLWRPGRDAGLVFYLALAWPAALTLWPLAQRAPVATPALILLGAALYLLGLVVFLRERLRFAQAIWHGLVLAATAAVFAGIANALV</sequence>
<evidence type="ECO:0000256" key="1">
    <source>
        <dbReference type="ARBA" id="ARBA00004141"/>
    </source>
</evidence>
<feature type="transmembrane region" description="Helical" evidence="5">
    <location>
        <begin position="137"/>
        <end position="156"/>
    </location>
</feature>
<dbReference type="Proteomes" id="UP000035100">
    <property type="component" value="Unassembled WGS sequence"/>
</dbReference>
<dbReference type="InterPro" id="IPR004254">
    <property type="entry name" value="AdipoR/HlyIII-related"/>
</dbReference>
<comment type="caution">
    <text evidence="6">The sequence shown here is derived from an EMBL/GenBank/DDBJ whole genome shotgun (WGS) entry which is preliminary data.</text>
</comment>
<dbReference type="eggNOG" id="COG1272">
    <property type="taxonomic scope" value="Bacteria"/>
</dbReference>
<keyword evidence="4 5" id="KW-0472">Membrane</keyword>
<dbReference type="PANTHER" id="PTHR20855">
    <property type="entry name" value="ADIPOR/PROGESTIN RECEPTOR-RELATED"/>
    <property type="match status" value="1"/>
</dbReference>
<feature type="transmembrane region" description="Helical" evidence="5">
    <location>
        <begin position="52"/>
        <end position="72"/>
    </location>
</feature>
<feature type="transmembrane region" description="Helical" evidence="5">
    <location>
        <begin position="111"/>
        <end position="130"/>
    </location>
</feature>
<keyword evidence="2 5" id="KW-0812">Transmembrane</keyword>
<evidence type="ECO:0000256" key="3">
    <source>
        <dbReference type="ARBA" id="ARBA00022989"/>
    </source>
</evidence>
<keyword evidence="7" id="KW-1185">Reference proteome</keyword>
<dbReference type="Pfam" id="PF03006">
    <property type="entry name" value="HlyIII"/>
    <property type="match status" value="1"/>
</dbReference>
<evidence type="ECO:0000313" key="6">
    <source>
        <dbReference type="EMBL" id="KIQ69606.1"/>
    </source>
</evidence>
<evidence type="ECO:0000313" key="7">
    <source>
        <dbReference type="Proteomes" id="UP000035100"/>
    </source>
</evidence>
<gene>
    <name evidence="6" type="ORF">Wenmar_01970</name>
</gene>
<dbReference type="OrthoDB" id="9813689at2"/>
<evidence type="ECO:0000256" key="2">
    <source>
        <dbReference type="ARBA" id="ARBA00022692"/>
    </source>
</evidence>
<dbReference type="STRING" id="1123501.Wenmar_01970"/>
<reference evidence="6 7" key="1">
    <citation type="submission" date="2013-01" db="EMBL/GenBank/DDBJ databases">
        <authorList>
            <person name="Fiebig A."/>
            <person name="Goeker M."/>
            <person name="Klenk H.-P.P."/>
        </authorList>
    </citation>
    <scope>NUCLEOTIDE SEQUENCE [LARGE SCALE GENOMIC DNA]</scope>
    <source>
        <strain evidence="6 7">DSM 24838</strain>
    </source>
</reference>
<dbReference type="RefSeq" id="WP_026198634.1">
    <property type="nucleotide sequence ID" value="NZ_KB902316.1"/>
</dbReference>
<feature type="transmembrane region" description="Helical" evidence="5">
    <location>
        <begin position="192"/>
        <end position="213"/>
    </location>
</feature>
<name>A0A0D0PDV1_9RHOB</name>
<dbReference type="GO" id="GO:0016020">
    <property type="term" value="C:membrane"/>
    <property type="evidence" value="ECO:0007669"/>
    <property type="project" value="UniProtKB-SubCell"/>
</dbReference>
<feature type="transmembrane region" description="Helical" evidence="5">
    <location>
        <begin position="84"/>
        <end position="105"/>
    </location>
</feature>
<protein>
    <submittedName>
        <fullName evidence="6">Putative membrane protein, hemolysin III-like protein</fullName>
    </submittedName>
</protein>
<dbReference type="EMBL" id="AONG01000009">
    <property type="protein sequence ID" value="KIQ69606.1"/>
    <property type="molecule type" value="Genomic_DNA"/>
</dbReference>
<dbReference type="AlphaFoldDB" id="A0A0D0PDV1"/>
<accession>A0A0D0PDV1</accession>